<dbReference type="EMBL" id="DS499597">
    <property type="protein sequence ID" value="EDP51008.1"/>
    <property type="molecule type" value="Genomic_DNA"/>
</dbReference>
<proteinExistence type="predicted"/>
<dbReference type="AlphaFoldDB" id="B0Y1W8"/>
<evidence type="ECO:0000313" key="2">
    <source>
        <dbReference type="Proteomes" id="UP000001699"/>
    </source>
</evidence>
<dbReference type="Proteomes" id="UP000001699">
    <property type="component" value="Unassembled WGS sequence"/>
</dbReference>
<protein>
    <submittedName>
        <fullName evidence="1">Uncharacterized protein</fullName>
    </submittedName>
</protein>
<dbReference type="VEuPathDB" id="FungiDB:AFUB_050100"/>
<reference evidence="1 2" key="1">
    <citation type="journal article" date="2008" name="PLoS Genet.">
        <title>Genomic islands in the pathogenic filamentous fungus Aspergillus fumigatus.</title>
        <authorList>
            <person name="Fedorova N.D."/>
            <person name="Khaldi N."/>
            <person name="Joardar V.S."/>
            <person name="Maiti R."/>
            <person name="Amedeo P."/>
            <person name="Anderson M.J."/>
            <person name="Crabtree J."/>
            <person name="Silva J.C."/>
            <person name="Badger J.H."/>
            <person name="Albarraq A."/>
            <person name="Angiuoli S."/>
            <person name="Bussey H."/>
            <person name="Bowyer P."/>
            <person name="Cotty P.J."/>
            <person name="Dyer P.S."/>
            <person name="Egan A."/>
            <person name="Galens K."/>
            <person name="Fraser-Liggett C.M."/>
            <person name="Haas B.J."/>
            <person name="Inman J.M."/>
            <person name="Kent R."/>
            <person name="Lemieux S."/>
            <person name="Malavazi I."/>
            <person name="Orvis J."/>
            <person name="Roemer T."/>
            <person name="Ronning C.M."/>
            <person name="Sundaram J.P."/>
            <person name="Sutton G."/>
            <person name="Turner G."/>
            <person name="Venter J.C."/>
            <person name="White O.R."/>
            <person name="Whitty B.R."/>
            <person name="Youngman P."/>
            <person name="Wolfe K.H."/>
            <person name="Goldman G.H."/>
            <person name="Wortman J.R."/>
            <person name="Jiang B."/>
            <person name="Denning D.W."/>
            <person name="Nierman W.C."/>
        </authorList>
    </citation>
    <scope>NUCLEOTIDE SEQUENCE [LARGE SCALE GENOMIC DNA]</scope>
    <source>
        <strain evidence="2">CBS 144.89 / FGSC A1163 / CEA10</strain>
    </source>
</reference>
<keyword evidence="2" id="KW-1185">Reference proteome</keyword>
<accession>B0Y1W8</accession>
<organism evidence="1 2">
    <name type="scientific">Aspergillus fumigatus (strain CBS 144.89 / FGSC A1163 / CEA10)</name>
    <name type="common">Neosartorya fumigata</name>
    <dbReference type="NCBI Taxonomy" id="451804"/>
    <lineage>
        <taxon>Eukaryota</taxon>
        <taxon>Fungi</taxon>
        <taxon>Dikarya</taxon>
        <taxon>Ascomycota</taxon>
        <taxon>Pezizomycotina</taxon>
        <taxon>Eurotiomycetes</taxon>
        <taxon>Eurotiomycetidae</taxon>
        <taxon>Eurotiales</taxon>
        <taxon>Aspergillaceae</taxon>
        <taxon>Aspergillus</taxon>
        <taxon>Aspergillus subgen. Fumigati</taxon>
    </lineage>
</organism>
<sequence>MRFRSRAIDQFREHTQPQHLTYCDHGGPLNGVTAAITCLILVKWRRDRKLVMPVRSKYRISRPCLQPAARGS</sequence>
<dbReference type="HOGENOM" id="CLU_2721749_0_0_1"/>
<name>B0Y1W8_ASPFC</name>
<evidence type="ECO:0000313" key="1">
    <source>
        <dbReference type="EMBL" id="EDP51008.1"/>
    </source>
</evidence>
<gene>
    <name evidence="1" type="ORF">AFUB_050100</name>
</gene>